<keyword evidence="2" id="KW-1185">Reference proteome</keyword>
<name>A0A6N4SR84_CYTH3</name>
<evidence type="ECO:0000313" key="1">
    <source>
        <dbReference type="EMBL" id="ABG58804.1"/>
    </source>
</evidence>
<dbReference type="KEGG" id="chu:CHU_1533"/>
<dbReference type="Proteomes" id="UP000001822">
    <property type="component" value="Chromosome"/>
</dbReference>
<dbReference type="EMBL" id="CP000383">
    <property type="protein sequence ID" value="ABG58804.1"/>
    <property type="molecule type" value="Genomic_DNA"/>
</dbReference>
<evidence type="ECO:0000313" key="2">
    <source>
        <dbReference type="Proteomes" id="UP000001822"/>
    </source>
</evidence>
<reference evidence="1 2" key="1">
    <citation type="journal article" date="2007" name="Appl. Environ. Microbiol.">
        <title>Genome sequence of the cellulolytic gliding bacterium Cytophaga hutchinsonii.</title>
        <authorList>
            <person name="Xie G."/>
            <person name="Bruce D.C."/>
            <person name="Challacombe J.F."/>
            <person name="Chertkov O."/>
            <person name="Detter J.C."/>
            <person name="Gilna P."/>
            <person name="Han C.S."/>
            <person name="Lucas S."/>
            <person name="Misra M."/>
            <person name="Myers G.L."/>
            <person name="Richardson P."/>
            <person name="Tapia R."/>
            <person name="Thayer N."/>
            <person name="Thompson L.S."/>
            <person name="Brettin T.S."/>
            <person name="Henrissat B."/>
            <person name="Wilson D.B."/>
            <person name="McBride M.J."/>
        </authorList>
    </citation>
    <scope>NUCLEOTIDE SEQUENCE [LARGE SCALE GENOMIC DNA]</scope>
    <source>
        <strain evidence="2">ATCC 33406 / DSM 1761 / CIP 103989 / NBRC 15051 / NCIMB 9469 / D465</strain>
    </source>
</reference>
<protein>
    <submittedName>
        <fullName evidence="1">Uncharacterized protein</fullName>
    </submittedName>
</protein>
<proteinExistence type="predicted"/>
<accession>A0A6N4SR84</accession>
<gene>
    <name evidence="1" type="ordered locus">CHU_1533</name>
</gene>
<sequence>MIIGTVSTVFFNLAIHHFISPAHGFNRGQINEDICIDYLVRFQPYFLILPSIISSHRPMV</sequence>
<dbReference type="AlphaFoldDB" id="A0A6N4SR84"/>
<organism evidence="1 2">
    <name type="scientific">Cytophaga hutchinsonii (strain ATCC 33406 / DSM 1761 / CIP 103989 / NBRC 15051 / NCIMB 9469 / D465)</name>
    <dbReference type="NCBI Taxonomy" id="269798"/>
    <lineage>
        <taxon>Bacteria</taxon>
        <taxon>Pseudomonadati</taxon>
        <taxon>Bacteroidota</taxon>
        <taxon>Cytophagia</taxon>
        <taxon>Cytophagales</taxon>
        <taxon>Cytophagaceae</taxon>
        <taxon>Cytophaga</taxon>
    </lineage>
</organism>